<sequence>MLHHAAAPILSMQINRYASLAFMLLALAACRPANEQATTAKANSGTPIVIDSMVLSGDTVNVTPLTSWSAFERFEGHYAYEIHLINQEPLHGRLRALLGSHAEDFTERYLVVPPITLENKVLFNEGCMPHHCLQDEAALAIDMKRDIIYVGIAENKQVTLWGENGDTIYPAKLLEWRDKFNAQ</sequence>
<dbReference type="EMBL" id="FMAR01000007">
    <property type="protein sequence ID" value="SCC40209.1"/>
    <property type="molecule type" value="Genomic_DNA"/>
</dbReference>
<evidence type="ECO:0000313" key="3">
    <source>
        <dbReference type="Proteomes" id="UP000242818"/>
    </source>
</evidence>
<feature type="chain" id="PRO_5008690984" description="Lipoprotein" evidence="1">
    <location>
        <begin position="29"/>
        <end position="183"/>
    </location>
</feature>
<feature type="signal peptide" evidence="1">
    <location>
        <begin position="1"/>
        <end position="28"/>
    </location>
</feature>
<evidence type="ECO:0000256" key="1">
    <source>
        <dbReference type="SAM" id="SignalP"/>
    </source>
</evidence>
<keyword evidence="1" id="KW-0732">Signal</keyword>
<accession>A0A1C4E9B9</accession>
<proteinExistence type="predicted"/>
<evidence type="ECO:0000313" key="2">
    <source>
        <dbReference type="EMBL" id="SCC40209.1"/>
    </source>
</evidence>
<protein>
    <recommendedName>
        <fullName evidence="4">Lipoprotein</fullName>
    </recommendedName>
</protein>
<reference evidence="2 3" key="1">
    <citation type="submission" date="2016-08" db="EMBL/GenBank/DDBJ databases">
        <authorList>
            <person name="Seilhamer J.J."/>
        </authorList>
    </citation>
    <scope>NUCLEOTIDE SEQUENCE [LARGE SCALE GENOMIC DNA]</scope>
    <source>
        <strain evidence="2 3">A37T2</strain>
    </source>
</reference>
<gene>
    <name evidence="2" type="ORF">GA0116948_107183</name>
</gene>
<dbReference type="Proteomes" id="UP000242818">
    <property type="component" value="Unassembled WGS sequence"/>
</dbReference>
<organism evidence="2 3">
    <name type="scientific">Chitinophaga costaii</name>
    <dbReference type="NCBI Taxonomy" id="1335309"/>
    <lineage>
        <taxon>Bacteria</taxon>
        <taxon>Pseudomonadati</taxon>
        <taxon>Bacteroidota</taxon>
        <taxon>Chitinophagia</taxon>
        <taxon>Chitinophagales</taxon>
        <taxon>Chitinophagaceae</taxon>
        <taxon>Chitinophaga</taxon>
    </lineage>
</organism>
<name>A0A1C4E9B9_9BACT</name>
<dbReference type="STRING" id="1335309.GA0116948_107183"/>
<dbReference type="AlphaFoldDB" id="A0A1C4E9B9"/>
<keyword evidence="3" id="KW-1185">Reference proteome</keyword>
<evidence type="ECO:0008006" key="4">
    <source>
        <dbReference type="Google" id="ProtNLM"/>
    </source>
</evidence>